<feature type="domain" description="Disease resistance protein winged helix" evidence="5">
    <location>
        <begin position="273"/>
        <end position="341"/>
    </location>
</feature>
<dbReference type="InterPro" id="IPR050905">
    <property type="entry name" value="Plant_NBS-LRR"/>
</dbReference>
<dbReference type="PRINTS" id="PR00364">
    <property type="entry name" value="DISEASERSIST"/>
</dbReference>
<keyword evidence="2" id="KW-0611">Plant defense</keyword>
<gene>
    <name evidence="6" type="ORF">AMTR_s00771p00010380</name>
</gene>
<evidence type="ECO:0000256" key="3">
    <source>
        <dbReference type="ARBA" id="ARBA00022840"/>
    </source>
</evidence>
<dbReference type="PANTHER" id="PTHR33463:SF204">
    <property type="entry name" value="NB-ARC DOMAIN-CONTAINING PROTEIN"/>
    <property type="match status" value="1"/>
</dbReference>
<dbReference type="GO" id="GO:0005524">
    <property type="term" value="F:ATP binding"/>
    <property type="evidence" value="ECO:0007669"/>
    <property type="project" value="UniProtKB-KW"/>
</dbReference>
<dbReference type="Gramene" id="ERM98858">
    <property type="protein sequence ID" value="ERM98858"/>
    <property type="gene ID" value="AMTR_s00771p00010380"/>
</dbReference>
<evidence type="ECO:0000313" key="7">
    <source>
        <dbReference type="Proteomes" id="UP000017836"/>
    </source>
</evidence>
<dbReference type="Proteomes" id="UP000017836">
    <property type="component" value="Unassembled WGS sequence"/>
</dbReference>
<proteinExistence type="predicted"/>
<accession>W1NSY4</accession>
<reference evidence="7" key="1">
    <citation type="journal article" date="2013" name="Science">
        <title>The Amborella genome and the evolution of flowering plants.</title>
        <authorList>
            <consortium name="Amborella Genome Project"/>
        </authorList>
    </citation>
    <scope>NUCLEOTIDE SEQUENCE [LARGE SCALE GENOMIC DNA]</scope>
</reference>
<sequence>MAAPPSLGREMPARTITGQYTFKKNLTEILNCLNNDELRMIAVHGMGAVGKTTLMHHVNNCLLGTREFNKILWVTVSRDFNIAKIQNSIARQIGLELNVDDEETVAEILFVSLNRQRFMLILDDMWDLLDIDMIRVPRPNAQNRCKIIITTRQLAICNLMETDKIIKLDVLQKGDAWDLFRHKAREVVDLPNIEPCAHEIVGECSGLPLAIITVGCATKGKSSVQVWENALRALHEASPEIEGMERQVFSSLKYSYERLERDNIKSCFLYCSLFPGDYEIEKDELVQYWICEGLIGRVDSLEYASNKGHDRIEKLIESCMLDKIPSDDTKVKLHDLIRDVALWISSSSRDFGKFLVKAGLGLQEAPMVERLDRS</sequence>
<dbReference type="InterPro" id="IPR058922">
    <property type="entry name" value="WHD_DRP"/>
</dbReference>
<feature type="domain" description="NB-ARC" evidence="4">
    <location>
        <begin position="23"/>
        <end position="185"/>
    </location>
</feature>
<dbReference type="InterPro" id="IPR027417">
    <property type="entry name" value="P-loop_NTPase"/>
</dbReference>
<dbReference type="GO" id="GO:0006952">
    <property type="term" value="P:defense response"/>
    <property type="evidence" value="ECO:0007669"/>
    <property type="project" value="UniProtKB-KW"/>
</dbReference>
<dbReference type="eggNOG" id="KOG4658">
    <property type="taxonomic scope" value="Eukaryota"/>
</dbReference>
<dbReference type="Gene3D" id="1.10.10.10">
    <property type="entry name" value="Winged helix-like DNA-binding domain superfamily/Winged helix DNA-binding domain"/>
    <property type="match status" value="1"/>
</dbReference>
<evidence type="ECO:0000259" key="5">
    <source>
        <dbReference type="Pfam" id="PF23559"/>
    </source>
</evidence>
<dbReference type="FunFam" id="1.10.10.10:FF:000322">
    <property type="entry name" value="Probable disease resistance protein At1g63360"/>
    <property type="match status" value="1"/>
</dbReference>
<keyword evidence="1" id="KW-0677">Repeat</keyword>
<keyword evidence="7" id="KW-1185">Reference proteome</keyword>
<dbReference type="InterPro" id="IPR042197">
    <property type="entry name" value="Apaf_helical"/>
</dbReference>
<name>W1NSY4_AMBTC</name>
<dbReference type="EMBL" id="KI395214">
    <property type="protein sequence ID" value="ERM98858.1"/>
    <property type="molecule type" value="Genomic_DNA"/>
</dbReference>
<dbReference type="SUPFAM" id="SSF52540">
    <property type="entry name" value="P-loop containing nucleoside triphosphate hydrolases"/>
    <property type="match status" value="1"/>
</dbReference>
<dbReference type="InterPro" id="IPR036388">
    <property type="entry name" value="WH-like_DNA-bd_sf"/>
</dbReference>
<dbReference type="FunFam" id="3.40.50.300:FF:001091">
    <property type="entry name" value="Probable disease resistance protein At1g61300"/>
    <property type="match status" value="1"/>
</dbReference>
<protein>
    <submittedName>
        <fullName evidence="6">Uncharacterized protein</fullName>
    </submittedName>
</protein>
<keyword evidence="3" id="KW-0547">Nucleotide-binding</keyword>
<dbReference type="Gene3D" id="3.40.50.300">
    <property type="entry name" value="P-loop containing nucleotide triphosphate hydrolases"/>
    <property type="match status" value="1"/>
</dbReference>
<dbReference type="AlphaFoldDB" id="W1NSY4"/>
<dbReference type="HOGENOM" id="CLU_000427_0_0_1"/>
<dbReference type="Pfam" id="PF00931">
    <property type="entry name" value="NB-ARC"/>
    <property type="match status" value="1"/>
</dbReference>
<evidence type="ECO:0000313" key="6">
    <source>
        <dbReference type="EMBL" id="ERM98858.1"/>
    </source>
</evidence>
<organism evidence="6 7">
    <name type="scientific">Amborella trichopoda</name>
    <dbReference type="NCBI Taxonomy" id="13333"/>
    <lineage>
        <taxon>Eukaryota</taxon>
        <taxon>Viridiplantae</taxon>
        <taxon>Streptophyta</taxon>
        <taxon>Embryophyta</taxon>
        <taxon>Tracheophyta</taxon>
        <taxon>Spermatophyta</taxon>
        <taxon>Magnoliopsida</taxon>
        <taxon>Amborellales</taxon>
        <taxon>Amborellaceae</taxon>
        <taxon>Amborella</taxon>
    </lineage>
</organism>
<keyword evidence="3" id="KW-0067">ATP-binding</keyword>
<dbReference type="InterPro" id="IPR002182">
    <property type="entry name" value="NB-ARC"/>
</dbReference>
<dbReference type="PANTHER" id="PTHR33463">
    <property type="entry name" value="NB-ARC DOMAIN-CONTAINING PROTEIN-RELATED"/>
    <property type="match status" value="1"/>
</dbReference>
<dbReference type="Gene3D" id="1.10.8.430">
    <property type="entry name" value="Helical domain of apoptotic protease-activating factors"/>
    <property type="match status" value="1"/>
</dbReference>
<dbReference type="OMA" id="DEMEVHE"/>
<dbReference type="Pfam" id="PF23559">
    <property type="entry name" value="WHD_DRP"/>
    <property type="match status" value="1"/>
</dbReference>
<evidence type="ECO:0000259" key="4">
    <source>
        <dbReference type="Pfam" id="PF00931"/>
    </source>
</evidence>
<dbReference type="GO" id="GO:0043531">
    <property type="term" value="F:ADP binding"/>
    <property type="evidence" value="ECO:0007669"/>
    <property type="project" value="InterPro"/>
</dbReference>
<evidence type="ECO:0000256" key="2">
    <source>
        <dbReference type="ARBA" id="ARBA00022821"/>
    </source>
</evidence>
<evidence type="ECO:0000256" key="1">
    <source>
        <dbReference type="ARBA" id="ARBA00022737"/>
    </source>
</evidence>